<feature type="domain" description="DUF4939" evidence="1">
    <location>
        <begin position="14"/>
        <end position="114"/>
    </location>
</feature>
<protein>
    <recommendedName>
        <fullName evidence="1">DUF4939 domain-containing protein</fullName>
    </recommendedName>
</protein>
<dbReference type="Proteomes" id="UP000265000">
    <property type="component" value="Unplaced"/>
</dbReference>
<evidence type="ECO:0000313" key="2">
    <source>
        <dbReference type="Ensembl" id="ENSFHEP00000034666.1"/>
    </source>
</evidence>
<dbReference type="GeneTree" id="ENSGT00940000177401"/>
<organism evidence="2 3">
    <name type="scientific">Fundulus heteroclitus</name>
    <name type="common">Killifish</name>
    <name type="synonym">Mummichog</name>
    <dbReference type="NCBI Taxonomy" id="8078"/>
    <lineage>
        <taxon>Eukaryota</taxon>
        <taxon>Metazoa</taxon>
        <taxon>Chordata</taxon>
        <taxon>Craniata</taxon>
        <taxon>Vertebrata</taxon>
        <taxon>Euteleostomi</taxon>
        <taxon>Actinopterygii</taxon>
        <taxon>Neopterygii</taxon>
        <taxon>Teleostei</taxon>
        <taxon>Neoteleostei</taxon>
        <taxon>Acanthomorphata</taxon>
        <taxon>Ovalentaria</taxon>
        <taxon>Atherinomorphae</taxon>
        <taxon>Cyprinodontiformes</taxon>
        <taxon>Fundulidae</taxon>
        <taxon>Fundulus</taxon>
    </lineage>
</organism>
<keyword evidence="3" id="KW-1185">Reference proteome</keyword>
<evidence type="ECO:0000313" key="3">
    <source>
        <dbReference type="Proteomes" id="UP000265000"/>
    </source>
</evidence>
<reference evidence="2" key="2">
    <citation type="submission" date="2025-09" db="UniProtKB">
        <authorList>
            <consortium name="Ensembl"/>
        </authorList>
    </citation>
    <scope>IDENTIFICATION</scope>
</reference>
<evidence type="ECO:0000259" key="1">
    <source>
        <dbReference type="Pfam" id="PF16297"/>
    </source>
</evidence>
<reference evidence="2" key="1">
    <citation type="submission" date="2025-08" db="UniProtKB">
        <authorList>
            <consortium name="Ensembl"/>
        </authorList>
    </citation>
    <scope>IDENTIFICATION</scope>
</reference>
<accession>A0A3Q2UQE1</accession>
<name>A0A3Q2UQE1_FUNHE</name>
<dbReference type="InterPro" id="IPR032549">
    <property type="entry name" value="DUF4939"/>
</dbReference>
<dbReference type="AlphaFoldDB" id="A0A3Q2UQE1"/>
<sequence length="143" mass="15895">MLTTKGLALNSTREQLQHVTAQLSQTPLSESSSPAPEKFSGESSNCGGFLFQINLVFNRSPRTFSTEQSKISFVLRLLTGRALRWAEARFSDCQAFGCTFIEFVTEFKTVFSAELDPVQLSHSLLSLKQRLSPWSFVLSPLGV</sequence>
<proteinExistence type="predicted"/>
<dbReference type="Ensembl" id="ENSFHET00000030102.1">
    <property type="protein sequence ID" value="ENSFHEP00000034666.1"/>
    <property type="gene ID" value="ENSFHEG00000022502.1"/>
</dbReference>
<dbReference type="Pfam" id="PF16297">
    <property type="entry name" value="DUF4939"/>
    <property type="match status" value="1"/>
</dbReference>